<dbReference type="EMBL" id="FMTB01000034">
    <property type="protein sequence ID" value="SCW14591.1"/>
    <property type="molecule type" value="Genomic_DNA"/>
</dbReference>
<gene>
    <name evidence="1" type="ORF">ESCNG_40019</name>
</gene>
<proteinExistence type="predicted"/>
<reference evidence="1 2" key="1">
    <citation type="submission" date="2016-09" db="EMBL/GenBank/DDBJ databases">
        <authorList>
            <person name="Kumanski S."/>
            <person name="Beatrice B."/>
        </authorList>
    </citation>
    <scope>NUCLEOTIDE SEQUENCE [LARGE SCALE GENOMIC DNA]</scope>
    <source>
        <strain evidence="1">Mankind</strain>
    </source>
</reference>
<dbReference type="Proteomes" id="UP000182484">
    <property type="component" value="Unassembled WGS sequence"/>
</dbReference>
<comment type="caution">
    <text evidence="1">The sequence shown here is derived from an EMBL/GenBank/DDBJ whole genome shotgun (WGS) entry which is preliminary data.</text>
</comment>
<evidence type="ECO:0000313" key="1">
    <source>
        <dbReference type="EMBL" id="SCW14591.1"/>
    </source>
</evidence>
<sequence>MGGALEMDDGLWYFDKDLPDVFKAKFKTDRKNIKEIG</sequence>
<dbReference type="AlphaFoldDB" id="A0AB74EU69"/>
<name>A0AB74EU69_NEIGO</name>
<accession>A0AB74EU69</accession>
<evidence type="ECO:0000313" key="2">
    <source>
        <dbReference type="Proteomes" id="UP000182484"/>
    </source>
</evidence>
<organism evidence="1 2">
    <name type="scientific">Neisseria gonorrhoeae</name>
    <dbReference type="NCBI Taxonomy" id="485"/>
    <lineage>
        <taxon>Bacteria</taxon>
        <taxon>Pseudomonadati</taxon>
        <taxon>Pseudomonadota</taxon>
        <taxon>Betaproteobacteria</taxon>
        <taxon>Neisseriales</taxon>
        <taxon>Neisseriaceae</taxon>
        <taxon>Neisseria</taxon>
    </lineage>
</organism>
<protein>
    <submittedName>
        <fullName evidence="1">Identified by MetaGeneAnnotator</fullName>
    </submittedName>
</protein>